<dbReference type="SUPFAM" id="SSF47413">
    <property type="entry name" value="lambda repressor-like DNA-binding domains"/>
    <property type="match status" value="1"/>
</dbReference>
<dbReference type="Proteomes" id="UP000236182">
    <property type="component" value="Unassembled WGS sequence"/>
</dbReference>
<organism evidence="1 2">
    <name type="scientific">Chryseobacterium oncorhynchi</name>
    <dbReference type="NCBI Taxonomy" id="741074"/>
    <lineage>
        <taxon>Bacteria</taxon>
        <taxon>Pseudomonadati</taxon>
        <taxon>Bacteroidota</taxon>
        <taxon>Flavobacteriia</taxon>
        <taxon>Flavobacteriales</taxon>
        <taxon>Weeksellaceae</taxon>
        <taxon>Chryseobacterium group</taxon>
        <taxon>Chryseobacterium</taxon>
    </lineage>
</organism>
<dbReference type="InterPro" id="IPR010982">
    <property type="entry name" value="Lambda_DNA-bd_dom_sf"/>
</dbReference>
<sequence>MNENLKKIKENVAGIIQKKRINSDFSLEDLSNKVNEVGVKISKNTLERIELGAISPNSEQLYSIFIALNCKVEIDSEIIIN</sequence>
<dbReference type="Gene3D" id="1.10.260.40">
    <property type="entry name" value="lambda repressor-like DNA-binding domains"/>
    <property type="match status" value="1"/>
</dbReference>
<name>A0A316WLJ3_9FLAO</name>
<gene>
    <name evidence="1" type="ORF">C1638_021000</name>
</gene>
<dbReference type="EMBL" id="PPEI02000009">
    <property type="protein sequence ID" value="PWN60048.1"/>
    <property type="molecule type" value="Genomic_DNA"/>
</dbReference>
<comment type="caution">
    <text evidence="1">The sequence shown here is derived from an EMBL/GenBank/DDBJ whole genome shotgun (WGS) entry which is preliminary data.</text>
</comment>
<dbReference type="AlphaFoldDB" id="A0A316WLJ3"/>
<accession>A0A316WLJ3</accession>
<dbReference type="GO" id="GO:0003677">
    <property type="term" value="F:DNA binding"/>
    <property type="evidence" value="ECO:0007669"/>
    <property type="project" value="InterPro"/>
</dbReference>
<proteinExistence type="predicted"/>
<dbReference type="InterPro" id="IPR001387">
    <property type="entry name" value="Cro/C1-type_HTH"/>
</dbReference>
<dbReference type="CDD" id="cd00093">
    <property type="entry name" value="HTH_XRE"/>
    <property type="match status" value="1"/>
</dbReference>
<protein>
    <submittedName>
        <fullName evidence="1">Uncharacterized protein</fullName>
    </submittedName>
</protein>
<dbReference type="RefSeq" id="WP_109623893.1">
    <property type="nucleotide sequence ID" value="NZ_PPEI02000009.1"/>
</dbReference>
<reference evidence="1" key="1">
    <citation type="submission" date="2018-04" db="EMBL/GenBank/DDBJ databases">
        <title>Draft Genome Sequences of Chryseobacterium lactis NCTC11390T isolated from milk, Chryseobacterium oncorhynchi 701B-08T from rainbow trout, and Chryseobacterium viscerum 687B-08T from diseased fish.</title>
        <authorList>
            <person name="Jeong J.-J."/>
            <person name="Lee Y.J."/>
            <person name="Pathiraja D."/>
            <person name="Park B."/>
            <person name="Choi I.-G."/>
            <person name="Kim K.D."/>
        </authorList>
    </citation>
    <scope>NUCLEOTIDE SEQUENCE [LARGE SCALE GENOMIC DNA]</scope>
    <source>
        <strain evidence="1">701B-08</strain>
    </source>
</reference>
<keyword evidence="2" id="KW-1185">Reference proteome</keyword>
<evidence type="ECO:0000313" key="2">
    <source>
        <dbReference type="Proteomes" id="UP000236182"/>
    </source>
</evidence>
<evidence type="ECO:0000313" key="1">
    <source>
        <dbReference type="EMBL" id="PWN60048.1"/>
    </source>
</evidence>